<feature type="non-terminal residue" evidence="3">
    <location>
        <position position="315"/>
    </location>
</feature>
<feature type="region of interest" description="Disordered" evidence="1">
    <location>
        <begin position="127"/>
        <end position="195"/>
    </location>
</feature>
<dbReference type="AlphaFoldDB" id="A0A1G9IWK8"/>
<dbReference type="OrthoDB" id="5464875at2"/>
<dbReference type="NCBIfam" id="NF012211">
    <property type="entry name" value="tand_rpt_95"/>
    <property type="match status" value="1"/>
</dbReference>
<sequence>MNPENIIHKTINLPGKGESVIYKVDETTAFNFGFNYSDATFTGNGGDLVISSEDNGVIILEGYLPLAKEELVPAFVLEDGEEIPGNVYLFAFSQDSNEIETAANTGTSGSGAGEYADMQGQLFDSQESLQGQEETPRDEMDFARRDTPEDSFDTADAAFNANREAEESEGVGTGGTDEGQAGAVNHAPTSDPVAVSTNEDTDIIITKEMLLANADDVDTDNALLTVQNLAPVGADGTITENADGTWTFSPNENFNGEVKFNFEINDGAAENNITQVTGTVTVDAVNDAPTSAPVAVSTNEDTDIIITKEMLLANA</sequence>
<dbReference type="Proteomes" id="UP000199053">
    <property type="component" value="Unassembled WGS sequence"/>
</dbReference>
<dbReference type="STRING" id="246191.SAMN05660337_2548"/>
<evidence type="ECO:0000313" key="4">
    <source>
        <dbReference type="Proteomes" id="UP000199053"/>
    </source>
</evidence>
<dbReference type="InterPro" id="IPR041690">
    <property type="entry name" value="Cadherin_5"/>
</dbReference>
<accession>A0A1G9IWK8</accession>
<name>A0A1G9IWK8_9BACT</name>
<dbReference type="Gene3D" id="2.60.40.3440">
    <property type="match status" value="1"/>
</dbReference>
<feature type="compositionally biased region" description="Basic and acidic residues" evidence="1">
    <location>
        <begin position="134"/>
        <end position="148"/>
    </location>
</feature>
<reference evidence="4" key="1">
    <citation type="submission" date="2016-10" db="EMBL/GenBank/DDBJ databases">
        <authorList>
            <person name="Varghese N."/>
            <person name="Submissions S."/>
        </authorList>
    </citation>
    <scope>NUCLEOTIDE SEQUENCE [LARGE SCALE GENOMIC DNA]</scope>
    <source>
        <strain evidence="4">DSM 16995</strain>
    </source>
</reference>
<dbReference type="EMBL" id="FNGA01000004">
    <property type="protein sequence ID" value="SDL29580.1"/>
    <property type="molecule type" value="Genomic_DNA"/>
</dbReference>
<evidence type="ECO:0000313" key="3">
    <source>
        <dbReference type="EMBL" id="SDL29580.1"/>
    </source>
</evidence>
<dbReference type="Pfam" id="PF17892">
    <property type="entry name" value="Cadherin_5"/>
    <property type="match status" value="1"/>
</dbReference>
<protein>
    <recommendedName>
        <fullName evidence="2">Cadherin-like domain-containing protein</fullName>
    </recommendedName>
</protein>
<feature type="domain" description="Cadherin-like" evidence="2">
    <location>
        <begin position="184"/>
        <end position="280"/>
    </location>
</feature>
<organism evidence="3 4">
    <name type="scientific">Maridesulfovibrio ferrireducens</name>
    <dbReference type="NCBI Taxonomy" id="246191"/>
    <lineage>
        <taxon>Bacteria</taxon>
        <taxon>Pseudomonadati</taxon>
        <taxon>Thermodesulfobacteriota</taxon>
        <taxon>Desulfovibrionia</taxon>
        <taxon>Desulfovibrionales</taxon>
        <taxon>Desulfovibrionaceae</taxon>
        <taxon>Maridesulfovibrio</taxon>
    </lineage>
</organism>
<keyword evidence="4" id="KW-1185">Reference proteome</keyword>
<evidence type="ECO:0000259" key="2">
    <source>
        <dbReference type="Pfam" id="PF17892"/>
    </source>
</evidence>
<proteinExistence type="predicted"/>
<evidence type="ECO:0000256" key="1">
    <source>
        <dbReference type="SAM" id="MobiDB-lite"/>
    </source>
</evidence>
<gene>
    <name evidence="3" type="ORF">SAMN05660337_2548</name>
</gene>
<dbReference type="RefSeq" id="WP_139167356.1">
    <property type="nucleotide sequence ID" value="NZ_FNGA01000004.1"/>
</dbReference>